<protein>
    <recommendedName>
        <fullName evidence="5">Cbb3-type cytochrome c oxidase subunit CcoP N-terminal domain-containing protein</fullName>
    </recommendedName>
</protein>
<gene>
    <name evidence="3" type="ORF">GXP67_10050</name>
</gene>
<keyword evidence="1" id="KW-0472">Membrane</keyword>
<dbReference type="KEGG" id="rhoz:GXP67_10050"/>
<evidence type="ECO:0008006" key="5">
    <source>
        <dbReference type="Google" id="ProtNLM"/>
    </source>
</evidence>
<evidence type="ECO:0000256" key="2">
    <source>
        <dbReference type="SAM" id="SignalP"/>
    </source>
</evidence>
<evidence type="ECO:0000256" key="1">
    <source>
        <dbReference type="SAM" id="Phobius"/>
    </source>
</evidence>
<proteinExistence type="predicted"/>
<sequence length="85" mass="9633">MKKYTLLIILLLISKWSIACPVCEAQQPKILKGITHGAGPENNWDWVIVGITAVLVLITLFYTVKWLVKPGESSETHIKRLFIDQ</sequence>
<dbReference type="EMBL" id="CP048222">
    <property type="protein sequence ID" value="QHT66968.1"/>
    <property type="molecule type" value="Genomic_DNA"/>
</dbReference>
<feature type="signal peptide" evidence="2">
    <location>
        <begin position="1"/>
        <end position="19"/>
    </location>
</feature>
<dbReference type="AlphaFoldDB" id="A0A6C0GG47"/>
<keyword evidence="1" id="KW-0812">Transmembrane</keyword>
<feature type="chain" id="PRO_5025527326" description="Cbb3-type cytochrome c oxidase subunit CcoP N-terminal domain-containing protein" evidence="2">
    <location>
        <begin position="20"/>
        <end position="85"/>
    </location>
</feature>
<dbReference type="RefSeq" id="WP_162443012.1">
    <property type="nucleotide sequence ID" value="NZ_CP048222.1"/>
</dbReference>
<keyword evidence="4" id="KW-1185">Reference proteome</keyword>
<keyword evidence="2" id="KW-0732">Signal</keyword>
<name>A0A6C0GG47_9BACT</name>
<feature type="transmembrane region" description="Helical" evidence="1">
    <location>
        <begin position="43"/>
        <end position="64"/>
    </location>
</feature>
<reference evidence="3 4" key="1">
    <citation type="submission" date="2020-01" db="EMBL/GenBank/DDBJ databases">
        <authorList>
            <person name="Kim M.K."/>
        </authorList>
    </citation>
    <scope>NUCLEOTIDE SEQUENCE [LARGE SCALE GENOMIC DNA]</scope>
    <source>
        <strain evidence="3 4">172606-1</strain>
    </source>
</reference>
<organism evidence="3 4">
    <name type="scientific">Rhodocytophaga rosea</name>
    <dbReference type="NCBI Taxonomy" id="2704465"/>
    <lineage>
        <taxon>Bacteria</taxon>
        <taxon>Pseudomonadati</taxon>
        <taxon>Bacteroidota</taxon>
        <taxon>Cytophagia</taxon>
        <taxon>Cytophagales</taxon>
        <taxon>Rhodocytophagaceae</taxon>
        <taxon>Rhodocytophaga</taxon>
    </lineage>
</organism>
<accession>A0A6C0GG47</accession>
<evidence type="ECO:0000313" key="4">
    <source>
        <dbReference type="Proteomes" id="UP000480178"/>
    </source>
</evidence>
<keyword evidence="1" id="KW-1133">Transmembrane helix</keyword>
<dbReference type="Proteomes" id="UP000480178">
    <property type="component" value="Chromosome"/>
</dbReference>
<evidence type="ECO:0000313" key="3">
    <source>
        <dbReference type="EMBL" id="QHT66968.1"/>
    </source>
</evidence>